<dbReference type="EMBL" id="CP157947">
    <property type="protein sequence ID" value="XBS70293.1"/>
    <property type="molecule type" value="Genomic_DNA"/>
</dbReference>
<organism evidence="6">
    <name type="scientific">Acerihabitans sp. KWT182</name>
    <dbReference type="NCBI Taxonomy" id="3157919"/>
    <lineage>
        <taxon>Bacteria</taxon>
        <taxon>Pseudomonadati</taxon>
        <taxon>Pseudomonadota</taxon>
        <taxon>Gammaproteobacteria</taxon>
        <taxon>Enterobacterales</taxon>
        <taxon>Pectobacteriaceae</taxon>
        <taxon>Acerihabitans</taxon>
    </lineage>
</organism>
<name>A0AAU7QB07_9GAMM</name>
<dbReference type="InterPro" id="IPR036708">
    <property type="entry name" value="BipD-like_sf"/>
</dbReference>
<evidence type="ECO:0000256" key="5">
    <source>
        <dbReference type="ARBA" id="ARBA00023054"/>
    </source>
</evidence>
<evidence type="ECO:0000256" key="3">
    <source>
        <dbReference type="ARBA" id="ARBA00022525"/>
    </source>
</evidence>
<dbReference type="Pfam" id="PF06511">
    <property type="entry name" value="T3SS_TC"/>
    <property type="match status" value="1"/>
</dbReference>
<evidence type="ECO:0000256" key="2">
    <source>
        <dbReference type="ARBA" id="ARBA00007741"/>
    </source>
</evidence>
<reference evidence="6" key="1">
    <citation type="submission" date="2024-06" db="EMBL/GenBank/DDBJ databases">
        <authorList>
            <person name="Coelho C."/>
            <person name="Bento M."/>
            <person name="Garcia E."/>
            <person name="Camelo A."/>
            <person name="Brandao I."/>
            <person name="Espirito Santo C."/>
            <person name="Trovao J."/>
            <person name="Verissimo A."/>
            <person name="Costa J."/>
            <person name="Tiago I."/>
        </authorList>
    </citation>
    <scope>NUCLEOTIDE SEQUENCE</scope>
    <source>
        <strain evidence="6">KWT182</strain>
    </source>
</reference>
<dbReference type="Gene3D" id="1.20.1710.10">
    <property type="entry name" value="IpaD-like"/>
    <property type="match status" value="1"/>
</dbReference>
<comment type="similarity">
    <text evidence="2">Belongs to the invasin protein D family.</text>
</comment>
<protein>
    <submittedName>
        <fullName evidence="6">IpaD/SipD/SspD family type III secretion system needle tip protein</fullName>
    </submittedName>
</protein>
<evidence type="ECO:0000256" key="4">
    <source>
        <dbReference type="ARBA" id="ARBA00023026"/>
    </source>
</evidence>
<comment type="subcellular location">
    <subcellularLocation>
        <location evidence="1">Secreted</location>
    </subcellularLocation>
</comment>
<gene>
    <name evidence="6" type="ORF">ABK905_03235</name>
</gene>
<proteinExistence type="inferred from homology"/>
<dbReference type="AlphaFoldDB" id="A0AAU7QB07"/>
<keyword evidence="4" id="KW-0843">Virulence</keyword>
<dbReference type="InterPro" id="IPR009483">
    <property type="entry name" value="IpaD/BipD/SipD"/>
</dbReference>
<evidence type="ECO:0000256" key="1">
    <source>
        <dbReference type="ARBA" id="ARBA00004613"/>
    </source>
</evidence>
<evidence type="ECO:0000313" key="6">
    <source>
        <dbReference type="EMBL" id="XBS70293.1"/>
    </source>
</evidence>
<sequence length="355" mass="38448">MSTNIFSSASDVSSTRSWIYDASVQSADALEPGPDASAPSAHNNTFAKASAKINQLRDNAISELYKAEFIESDKDGNLIARSDSSNATAPIKLDEEWLSDLQSGINKLSDLGQLATDLDTKRQRLAADASADAEAEISDLGTLAAKAAMSYQELCELTEQGLETIKSGYLEVYQHVIKTFEAYYKDFQAINKDVFSYFTAETDKNGNTTHTLKPELLTKLNELITQYSTGTTGVLYPVSGVTTQEDATKWANELGLSTDCVKPYNGGYVVRVDLSPIINIRDSVVKIEEEGAQSAFKLNAWKGGFDAQVTTLNTAVQSLTSKFGNAQGIYDTAVKLFSSLITSLADSIKQIIAAF</sequence>
<keyword evidence="5" id="KW-0175">Coiled coil</keyword>
<accession>A0AAU7QB07</accession>
<dbReference type="SUPFAM" id="SSF140693">
    <property type="entry name" value="IpaD-like"/>
    <property type="match status" value="1"/>
</dbReference>
<keyword evidence="3" id="KW-0964">Secreted</keyword>
<dbReference type="GO" id="GO:0005576">
    <property type="term" value="C:extracellular region"/>
    <property type="evidence" value="ECO:0007669"/>
    <property type="project" value="UniProtKB-SubCell"/>
</dbReference>